<dbReference type="GO" id="GO:0003676">
    <property type="term" value="F:nucleic acid binding"/>
    <property type="evidence" value="ECO:0007669"/>
    <property type="project" value="InterPro"/>
</dbReference>
<sequence length="320" mass="35699">MNKLIELICNSNHIAVTSHVDPDGDSIGSILALGTALKQKNGNVEIFVNDTLSNKYDFLPGYSLIKSYDAIQDKSFDLIFVLDCGDEHRLGSSVECLEKSKSVVNLDHHISNNHFGDINIVDVNASSTCEIVYLLLSELNFRIDRAIATCIYTGIVTDSGNFVYDNATDRTHLIASELLKYNIDKQEIMYNLYQRKSIHSLKFLGHCLSNMELELDNSLAIFTITASSLKEFMVPYSDVEGIVNYGRDIETVKISVALREDKDHKVKMSFRSKDDDVDVRALAELFNGGGHKKAAGATISTSLAEAKMLVIEKSKQFIRR</sequence>
<evidence type="ECO:0000313" key="3">
    <source>
        <dbReference type="EMBL" id="ABW19073.1"/>
    </source>
</evidence>
<evidence type="ECO:0000259" key="2">
    <source>
        <dbReference type="Pfam" id="PF02272"/>
    </source>
</evidence>
<dbReference type="SUPFAM" id="SSF64182">
    <property type="entry name" value="DHH phosphoesterases"/>
    <property type="match status" value="1"/>
</dbReference>
<dbReference type="Pfam" id="PF01368">
    <property type="entry name" value="DHH"/>
    <property type="match status" value="1"/>
</dbReference>
<dbReference type="AlphaFoldDB" id="A8MFB0"/>
<dbReference type="PANTHER" id="PTHR47618:SF1">
    <property type="entry name" value="BIFUNCTIONAL OLIGORIBONUCLEASE AND PAP PHOSPHATASE NRNA"/>
    <property type="match status" value="1"/>
</dbReference>
<dbReference type="STRING" id="350688.Clos_1530"/>
<dbReference type="Gene3D" id="3.10.310.30">
    <property type="match status" value="1"/>
</dbReference>
<proteinExistence type="predicted"/>
<dbReference type="PANTHER" id="PTHR47618">
    <property type="entry name" value="BIFUNCTIONAL OLIGORIBONUCLEASE AND PAP PHOSPHATASE NRNA"/>
    <property type="match status" value="1"/>
</dbReference>
<dbReference type="InterPro" id="IPR038763">
    <property type="entry name" value="DHH_sf"/>
</dbReference>
<keyword evidence="4" id="KW-1185">Reference proteome</keyword>
<dbReference type="RefSeq" id="WP_012159385.1">
    <property type="nucleotide sequence ID" value="NC_009922.1"/>
</dbReference>
<dbReference type="eggNOG" id="COG0618">
    <property type="taxonomic scope" value="Bacteria"/>
</dbReference>
<evidence type="ECO:0000259" key="1">
    <source>
        <dbReference type="Pfam" id="PF01368"/>
    </source>
</evidence>
<evidence type="ECO:0000313" key="4">
    <source>
        <dbReference type="Proteomes" id="UP000000269"/>
    </source>
</evidence>
<dbReference type="InterPro" id="IPR051319">
    <property type="entry name" value="Oligoribo/pAp-PDE_c-di-AMP_PDE"/>
</dbReference>
<dbReference type="InterPro" id="IPR003156">
    <property type="entry name" value="DHHA1_dom"/>
</dbReference>
<dbReference type="EMBL" id="CP000853">
    <property type="protein sequence ID" value="ABW19073.1"/>
    <property type="molecule type" value="Genomic_DNA"/>
</dbReference>
<gene>
    <name evidence="3" type="ordered locus">Clos_1530</name>
</gene>
<dbReference type="Proteomes" id="UP000000269">
    <property type="component" value="Chromosome"/>
</dbReference>
<dbReference type="KEGG" id="aoe:Clos_1530"/>
<dbReference type="InterPro" id="IPR001667">
    <property type="entry name" value="DDH_dom"/>
</dbReference>
<accession>A8MFB0</accession>
<reference evidence="4" key="1">
    <citation type="submission" date="2007-10" db="EMBL/GenBank/DDBJ databases">
        <title>Complete genome of Alkaliphilus oremlandii OhILAs.</title>
        <authorList>
            <person name="Copeland A."/>
            <person name="Lucas S."/>
            <person name="Lapidus A."/>
            <person name="Barry K."/>
            <person name="Detter J.C."/>
            <person name="Glavina del Rio T."/>
            <person name="Hammon N."/>
            <person name="Israni S."/>
            <person name="Dalin E."/>
            <person name="Tice H."/>
            <person name="Pitluck S."/>
            <person name="Chain P."/>
            <person name="Malfatti S."/>
            <person name="Shin M."/>
            <person name="Vergez L."/>
            <person name="Schmutz J."/>
            <person name="Larimer F."/>
            <person name="Land M."/>
            <person name="Hauser L."/>
            <person name="Kyrpides N."/>
            <person name="Mikhailova N."/>
            <person name="Stolz J.F."/>
            <person name="Dawson A."/>
            <person name="Fisher E."/>
            <person name="Crable B."/>
            <person name="Perera E."/>
            <person name="Lisak J."/>
            <person name="Ranganathan M."/>
            <person name="Basu P."/>
            <person name="Richardson P."/>
        </authorList>
    </citation>
    <scope>NUCLEOTIDE SEQUENCE [LARGE SCALE GENOMIC DNA]</scope>
    <source>
        <strain evidence="4">OhILAs</strain>
    </source>
</reference>
<dbReference type="Gene3D" id="3.90.1640.10">
    <property type="entry name" value="inorganic pyrophosphatase (n-terminal core)"/>
    <property type="match status" value="1"/>
</dbReference>
<feature type="domain" description="DDH" evidence="1">
    <location>
        <begin position="14"/>
        <end position="155"/>
    </location>
</feature>
<protein>
    <submittedName>
        <fullName evidence="3">Phosphoesterase RecJ domain protein</fullName>
    </submittedName>
</protein>
<feature type="domain" description="DHHA1" evidence="2">
    <location>
        <begin position="236"/>
        <end position="318"/>
    </location>
</feature>
<organism evidence="3 4">
    <name type="scientific">Alkaliphilus oremlandii (strain OhILAs)</name>
    <name type="common">Clostridium oremlandii (strain OhILAs)</name>
    <dbReference type="NCBI Taxonomy" id="350688"/>
    <lineage>
        <taxon>Bacteria</taxon>
        <taxon>Bacillati</taxon>
        <taxon>Bacillota</taxon>
        <taxon>Clostridia</taxon>
        <taxon>Peptostreptococcales</taxon>
        <taxon>Natronincolaceae</taxon>
        <taxon>Alkaliphilus</taxon>
    </lineage>
</organism>
<name>A8MFB0_ALKOO</name>
<dbReference type="HOGENOM" id="CLU_039720_0_0_9"/>
<dbReference type="Pfam" id="PF02272">
    <property type="entry name" value="DHHA1"/>
    <property type="match status" value="1"/>
</dbReference>